<sequence length="104" mass="10764">MGALVGTFYGAFAENHIYLTVNSSDDYAGPVNATANVNGQTGTINGTQNIGANSTTIMLSGKVGENTESWTLTTSDFNTLNGTRNFAGASGVSYYQQVGLGRIG</sequence>
<accession>A0A5E6Y893</accession>
<evidence type="ECO:0000313" key="1">
    <source>
        <dbReference type="EMBL" id="VVP41790.1"/>
    </source>
</evidence>
<organism evidence="1 2">
    <name type="scientific">Pseudomonas fluorescens</name>
    <dbReference type="NCBI Taxonomy" id="294"/>
    <lineage>
        <taxon>Bacteria</taxon>
        <taxon>Pseudomonadati</taxon>
        <taxon>Pseudomonadota</taxon>
        <taxon>Gammaproteobacteria</taxon>
        <taxon>Pseudomonadales</taxon>
        <taxon>Pseudomonadaceae</taxon>
        <taxon>Pseudomonas</taxon>
    </lineage>
</organism>
<reference evidence="1 2" key="1">
    <citation type="submission" date="2019-09" db="EMBL/GenBank/DDBJ databases">
        <authorList>
            <person name="Chandra G."/>
            <person name="Truman W A."/>
        </authorList>
    </citation>
    <scope>NUCLEOTIDE SEQUENCE [LARGE SCALE GENOMIC DNA]</scope>
    <source>
        <strain evidence="1">PS862</strain>
    </source>
</reference>
<protein>
    <submittedName>
        <fullName evidence="1">Uncharacterized protein</fullName>
    </submittedName>
</protein>
<dbReference type="AlphaFoldDB" id="A0A5E6Y893"/>
<dbReference type="EMBL" id="CABVII010000027">
    <property type="protein sequence ID" value="VVP41790.1"/>
    <property type="molecule type" value="Genomic_DNA"/>
</dbReference>
<proteinExistence type="predicted"/>
<dbReference type="RefSeq" id="WP_150745811.1">
    <property type="nucleotide sequence ID" value="NZ_CABVHE010000020.1"/>
</dbReference>
<dbReference type="Proteomes" id="UP000385207">
    <property type="component" value="Unassembled WGS sequence"/>
</dbReference>
<gene>
    <name evidence="1" type="ORF">PS862_04921</name>
</gene>
<evidence type="ECO:0000313" key="2">
    <source>
        <dbReference type="Proteomes" id="UP000385207"/>
    </source>
</evidence>
<dbReference type="OrthoDB" id="6899981at2"/>
<name>A0A5E6Y893_PSEFL</name>